<dbReference type="InterPro" id="IPR009075">
    <property type="entry name" value="AcylCo_DH/oxidase_C"/>
</dbReference>
<dbReference type="InterPro" id="IPR046373">
    <property type="entry name" value="Acyl-CoA_Oxase/DH_mid-dom_sf"/>
</dbReference>
<evidence type="ECO:0000256" key="1">
    <source>
        <dbReference type="ARBA" id="ARBA00001974"/>
    </source>
</evidence>
<dbReference type="Gene3D" id="1.20.140.10">
    <property type="entry name" value="Butyryl-CoA Dehydrogenase, subunit A, domain 3"/>
    <property type="match status" value="1"/>
</dbReference>
<sequence length="456" mass="48790">MTVFETDDHHQLRETVRAFAAHEIAPRVASMESAQAVDVETSALIARQGWIGVTIPREYGGMGAGHLAKTIVIEELARVSGAMGAMVQASQLGAAKILHFGTERQKRRWLPPIAAGECLPTIAVTEEGSGGNVLDMQASAHRDGDEWVLNGRKLYVGNSHVGHVHGVVVRTGPPEGRSRSLSAFLVEHDRPGVRLVPYEPCLGLHGFSFGDLVMRDVRVPTANMIGAEGEGLDVAYSSSVLYGRPNLTAVALGIHQALLDETVAFAAQRDRRGEPLAKLATVGQRIGQIKQRLMTARALAYQAVAMLDLGQPCDDELISAKYRGVESLWESALAAMKIHAAAGLRRDRPIERLVRDAFHMDAPAGTGDIQLRRLAESALGTGKGQWSVRLAHVTALRPPSPHPPPHESPPHDRVVGTIPAMTTPCSLTCGAAPGTVIRPPSPGPHRAPFPSSKPVP</sequence>
<evidence type="ECO:0000313" key="11">
    <source>
        <dbReference type="EMBL" id="NKZ03294.1"/>
    </source>
</evidence>
<reference evidence="11 12" key="1">
    <citation type="submission" date="2020-04" db="EMBL/GenBank/DDBJ databases">
        <title>MicrobeNet Type strains.</title>
        <authorList>
            <person name="Nicholson A.C."/>
        </authorList>
    </citation>
    <scope>NUCLEOTIDE SEQUENCE [LARGE SCALE GENOMIC DNA]</scope>
    <source>
        <strain evidence="11 12">ATCC BAA-277</strain>
    </source>
</reference>
<dbReference type="PANTHER" id="PTHR43884">
    <property type="entry name" value="ACYL-COA DEHYDROGENASE"/>
    <property type="match status" value="1"/>
</dbReference>
<name>A0A846YXH4_9ACTN</name>
<comment type="cofactor">
    <cofactor evidence="1 6">
        <name>FAD</name>
        <dbReference type="ChEBI" id="CHEBI:57692"/>
    </cofactor>
</comment>
<organism evidence="11 12">
    <name type="scientific">Actinomadura latina</name>
    <dbReference type="NCBI Taxonomy" id="163603"/>
    <lineage>
        <taxon>Bacteria</taxon>
        <taxon>Bacillati</taxon>
        <taxon>Actinomycetota</taxon>
        <taxon>Actinomycetes</taxon>
        <taxon>Streptosporangiales</taxon>
        <taxon>Thermomonosporaceae</taxon>
        <taxon>Actinomadura</taxon>
    </lineage>
</organism>
<dbReference type="Gene3D" id="1.10.540.10">
    <property type="entry name" value="Acyl-CoA dehydrogenase/oxidase, N-terminal domain"/>
    <property type="match status" value="1"/>
</dbReference>
<dbReference type="GO" id="GO:0050660">
    <property type="term" value="F:flavin adenine dinucleotide binding"/>
    <property type="evidence" value="ECO:0007669"/>
    <property type="project" value="InterPro"/>
</dbReference>
<proteinExistence type="inferred from homology"/>
<evidence type="ECO:0000256" key="5">
    <source>
        <dbReference type="ARBA" id="ARBA00023002"/>
    </source>
</evidence>
<dbReference type="Pfam" id="PF02771">
    <property type="entry name" value="Acyl-CoA_dh_N"/>
    <property type="match status" value="1"/>
</dbReference>
<dbReference type="SUPFAM" id="SSF47203">
    <property type="entry name" value="Acyl-CoA dehydrogenase C-terminal domain-like"/>
    <property type="match status" value="1"/>
</dbReference>
<keyword evidence="4 6" id="KW-0274">FAD</keyword>
<dbReference type="Gene3D" id="2.40.110.10">
    <property type="entry name" value="Butyryl-CoA Dehydrogenase, subunit A, domain 2"/>
    <property type="match status" value="1"/>
</dbReference>
<accession>A0A846YXH4</accession>
<gene>
    <name evidence="11" type="ORF">HGB48_05955</name>
</gene>
<evidence type="ECO:0000256" key="3">
    <source>
        <dbReference type="ARBA" id="ARBA00022630"/>
    </source>
</evidence>
<feature type="domain" description="Acyl-CoA oxidase/dehydrogenase middle" evidence="9">
    <location>
        <begin position="122"/>
        <end position="217"/>
    </location>
</feature>
<feature type="compositionally biased region" description="Pro residues" evidence="7">
    <location>
        <begin position="439"/>
        <end position="456"/>
    </location>
</feature>
<keyword evidence="12" id="KW-1185">Reference proteome</keyword>
<feature type="domain" description="Acyl-CoA dehydrogenase/oxidase C-terminal" evidence="8">
    <location>
        <begin position="229"/>
        <end position="378"/>
    </location>
</feature>
<dbReference type="InterPro" id="IPR013786">
    <property type="entry name" value="AcylCoA_DH/ox_N"/>
</dbReference>
<evidence type="ECO:0000256" key="7">
    <source>
        <dbReference type="SAM" id="MobiDB-lite"/>
    </source>
</evidence>
<evidence type="ECO:0000256" key="6">
    <source>
        <dbReference type="RuleBase" id="RU362125"/>
    </source>
</evidence>
<feature type="region of interest" description="Disordered" evidence="7">
    <location>
        <begin position="436"/>
        <end position="456"/>
    </location>
</feature>
<dbReference type="Pfam" id="PF02770">
    <property type="entry name" value="Acyl-CoA_dh_M"/>
    <property type="match status" value="1"/>
</dbReference>
<evidence type="ECO:0000259" key="9">
    <source>
        <dbReference type="Pfam" id="PF02770"/>
    </source>
</evidence>
<dbReference type="EMBL" id="JAAXPI010000005">
    <property type="protein sequence ID" value="NKZ03294.1"/>
    <property type="molecule type" value="Genomic_DNA"/>
</dbReference>
<dbReference type="InterPro" id="IPR036250">
    <property type="entry name" value="AcylCo_DH-like_C"/>
</dbReference>
<keyword evidence="5 6" id="KW-0560">Oxidoreductase</keyword>
<dbReference type="GO" id="GO:0003995">
    <property type="term" value="F:acyl-CoA dehydrogenase activity"/>
    <property type="evidence" value="ECO:0007669"/>
    <property type="project" value="TreeGrafter"/>
</dbReference>
<evidence type="ECO:0000259" key="10">
    <source>
        <dbReference type="Pfam" id="PF02771"/>
    </source>
</evidence>
<dbReference type="InterPro" id="IPR037069">
    <property type="entry name" value="AcylCoA_DH/ox_N_sf"/>
</dbReference>
<evidence type="ECO:0000313" key="12">
    <source>
        <dbReference type="Proteomes" id="UP000579250"/>
    </source>
</evidence>
<dbReference type="AlphaFoldDB" id="A0A846YXH4"/>
<comment type="caution">
    <text evidence="11">The sequence shown here is derived from an EMBL/GenBank/DDBJ whole genome shotgun (WGS) entry which is preliminary data.</text>
</comment>
<feature type="domain" description="Acyl-CoA dehydrogenase/oxidase N-terminal" evidence="10">
    <location>
        <begin position="6"/>
        <end position="117"/>
    </location>
</feature>
<dbReference type="FunFam" id="1.10.540.10:FF:000002">
    <property type="entry name" value="Acyl-CoA dehydrogenase FadE19"/>
    <property type="match status" value="1"/>
</dbReference>
<dbReference type="InterPro" id="IPR009100">
    <property type="entry name" value="AcylCoA_DH/oxidase_NM_dom_sf"/>
</dbReference>
<evidence type="ECO:0000256" key="4">
    <source>
        <dbReference type="ARBA" id="ARBA00022827"/>
    </source>
</evidence>
<dbReference type="Pfam" id="PF00441">
    <property type="entry name" value="Acyl-CoA_dh_1"/>
    <property type="match status" value="1"/>
</dbReference>
<dbReference type="SUPFAM" id="SSF56645">
    <property type="entry name" value="Acyl-CoA dehydrogenase NM domain-like"/>
    <property type="match status" value="1"/>
</dbReference>
<dbReference type="InterPro" id="IPR006091">
    <property type="entry name" value="Acyl-CoA_Oxase/DH_mid-dom"/>
</dbReference>
<evidence type="ECO:0000256" key="2">
    <source>
        <dbReference type="ARBA" id="ARBA00009347"/>
    </source>
</evidence>
<evidence type="ECO:0000259" key="8">
    <source>
        <dbReference type="Pfam" id="PF00441"/>
    </source>
</evidence>
<dbReference type="PANTHER" id="PTHR43884:SF12">
    <property type="entry name" value="ISOVALERYL-COA DEHYDROGENASE, MITOCHONDRIAL-RELATED"/>
    <property type="match status" value="1"/>
</dbReference>
<protein>
    <submittedName>
        <fullName evidence="11">Acyl-CoA dehydrogenase</fullName>
    </submittedName>
</protein>
<dbReference type="Proteomes" id="UP000579250">
    <property type="component" value="Unassembled WGS sequence"/>
</dbReference>
<keyword evidence="3 6" id="KW-0285">Flavoprotein</keyword>
<comment type="similarity">
    <text evidence="2 6">Belongs to the acyl-CoA dehydrogenase family.</text>
</comment>